<evidence type="ECO:0000313" key="15">
    <source>
        <dbReference type="EMBL" id="KAG0143253.1"/>
    </source>
</evidence>
<dbReference type="GO" id="GO:0106430">
    <property type="term" value="F:dihydroorotate dehydrogenase (quinone) activity"/>
    <property type="evidence" value="ECO:0007669"/>
    <property type="project" value="UniProtKB-EC"/>
</dbReference>
<dbReference type="InterPro" id="IPR005719">
    <property type="entry name" value="Dihydroorotate_DH_2"/>
</dbReference>
<comment type="pathway">
    <text evidence="2 11">Pyrimidine metabolism; UMP biosynthesis via de novo pathway; orotate from (S)-dihydroorotate (quinone route): step 1/1.</text>
</comment>
<dbReference type="PROSITE" id="PS00911">
    <property type="entry name" value="DHODEHASE_1"/>
    <property type="match status" value="1"/>
</dbReference>
<feature type="coiled-coil region" evidence="12">
    <location>
        <begin position="474"/>
        <end position="501"/>
    </location>
</feature>
<evidence type="ECO:0000259" key="14">
    <source>
        <dbReference type="Pfam" id="PF01180"/>
    </source>
</evidence>
<evidence type="ECO:0000256" key="5">
    <source>
        <dbReference type="ARBA" id="ARBA00017599"/>
    </source>
</evidence>
<evidence type="ECO:0000256" key="4">
    <source>
        <dbReference type="ARBA" id="ARBA00012791"/>
    </source>
</evidence>
<keyword evidence="7 11" id="KW-0288">FMN</keyword>
<dbReference type="EMBL" id="MU167324">
    <property type="protein sequence ID" value="KAG0143253.1"/>
    <property type="molecule type" value="Genomic_DNA"/>
</dbReference>
<comment type="catalytic activity">
    <reaction evidence="10 11">
        <text>(S)-dihydroorotate + a quinone = orotate + a quinol</text>
        <dbReference type="Rhea" id="RHEA:30187"/>
        <dbReference type="ChEBI" id="CHEBI:24646"/>
        <dbReference type="ChEBI" id="CHEBI:30839"/>
        <dbReference type="ChEBI" id="CHEBI:30864"/>
        <dbReference type="ChEBI" id="CHEBI:132124"/>
        <dbReference type="EC" id="1.3.5.2"/>
    </reaction>
</comment>
<dbReference type="PANTHER" id="PTHR48109:SF4">
    <property type="entry name" value="DIHYDROOROTATE DEHYDROGENASE (QUINONE), MITOCHONDRIAL"/>
    <property type="match status" value="1"/>
</dbReference>
<name>A0A9P6NFW4_9BASI</name>
<keyword evidence="11" id="KW-0999">Mitochondrion inner membrane</keyword>
<organism evidence="15 16">
    <name type="scientific">Cronartium quercuum f. sp. fusiforme G11</name>
    <dbReference type="NCBI Taxonomy" id="708437"/>
    <lineage>
        <taxon>Eukaryota</taxon>
        <taxon>Fungi</taxon>
        <taxon>Dikarya</taxon>
        <taxon>Basidiomycota</taxon>
        <taxon>Pucciniomycotina</taxon>
        <taxon>Pucciniomycetes</taxon>
        <taxon>Pucciniales</taxon>
        <taxon>Coleosporiaceae</taxon>
        <taxon>Cronartium</taxon>
    </lineage>
</organism>
<keyword evidence="16" id="KW-1185">Reference proteome</keyword>
<comment type="subcellular location">
    <subcellularLocation>
        <location evidence="1">Membrane</location>
    </subcellularLocation>
    <subcellularLocation>
        <location evidence="11">Mitochondrion inner membrane</location>
        <topology evidence="11">Single-pass membrane protein</topology>
    </subcellularLocation>
</comment>
<feature type="domain" description="Dihydroorotate dehydrogenase catalytic" evidence="14">
    <location>
        <begin position="123"/>
        <end position="458"/>
    </location>
</feature>
<dbReference type="NCBIfam" id="TIGR01036">
    <property type="entry name" value="pyrD_sub2"/>
    <property type="match status" value="1"/>
</dbReference>
<sequence>MRRSFHQPSLNRFRPQLISNPALHPRHQLSIRPIFTRPVRTHTPLSTRLVNFAKLSGLFLAIVGSSIYLSDTRAGLHSWLGVPLIKAIASQDPEESHKLAIRLLKFIGAHHLIKDKGVDGDQLAVELWGKRFSNPIGIAAGFDKHADAIDGLFDIGFGYVEVGSVTPEPQAGNPKPRMFRLPSTNSVINRYGFNSEGHLAILTKLRNRVLEYIQQHRYLNPNLALENQIETDSTLDDHLSALVNELELPCSLSPGRVLGVNLGKNKWSAPETIDDFTLGIHRLGPLADVLVINVSSPNTPGLRGLQSKALFCELLTEIVRARDSLKNRPALLVKVAPDLSYSELVDIGTSAREAQIDGIIVSNTTVARPPQAGTDPCVNESGGLSGPPLKPLALRALSTIYSATSGTIPLIGCGGITSGQDALEYAEAGASLVQLYTSLTYEGIGLPRRVKDELKTLLGNKRWQEVVGSRAKQVDAVDAGVEEAKEQLAFIEQKLEAYIDRQRAPPSPPSPPTSSSTTSTIVPAPRPKPSASGLLPDTTSSISTPSTPSVPKAESAQVTPVDELGILAGWKSKRRREIESGDTKRVV</sequence>
<dbReference type="InterPro" id="IPR050074">
    <property type="entry name" value="DHO_dehydrogenase"/>
</dbReference>
<evidence type="ECO:0000313" key="16">
    <source>
        <dbReference type="Proteomes" id="UP000886653"/>
    </source>
</evidence>
<keyword evidence="11" id="KW-0496">Mitochondrion</keyword>
<proteinExistence type="inferred from homology"/>
<accession>A0A9P6NFW4</accession>
<evidence type="ECO:0000256" key="2">
    <source>
        <dbReference type="ARBA" id="ARBA00005161"/>
    </source>
</evidence>
<dbReference type="GO" id="GO:0006207">
    <property type="term" value="P:'de novo' pyrimidine nucleobase biosynthetic process"/>
    <property type="evidence" value="ECO:0007669"/>
    <property type="project" value="InterPro"/>
</dbReference>
<dbReference type="GO" id="GO:0005743">
    <property type="term" value="C:mitochondrial inner membrane"/>
    <property type="evidence" value="ECO:0007669"/>
    <property type="project" value="UniProtKB-SubCell"/>
</dbReference>
<reference evidence="15" key="1">
    <citation type="submission" date="2013-11" db="EMBL/GenBank/DDBJ databases">
        <title>Genome sequence of the fusiform rust pathogen reveals effectors for host alternation and coevolution with pine.</title>
        <authorList>
            <consortium name="DOE Joint Genome Institute"/>
            <person name="Smith K."/>
            <person name="Pendleton A."/>
            <person name="Kubisiak T."/>
            <person name="Anderson C."/>
            <person name="Salamov A."/>
            <person name="Aerts A."/>
            <person name="Riley R."/>
            <person name="Clum A."/>
            <person name="Lindquist E."/>
            <person name="Ence D."/>
            <person name="Campbell M."/>
            <person name="Kronenberg Z."/>
            <person name="Feau N."/>
            <person name="Dhillon B."/>
            <person name="Hamelin R."/>
            <person name="Burleigh J."/>
            <person name="Smith J."/>
            <person name="Yandell M."/>
            <person name="Nelson C."/>
            <person name="Grigoriev I."/>
            <person name="Davis J."/>
        </authorList>
    </citation>
    <scope>NUCLEOTIDE SEQUENCE</scope>
    <source>
        <strain evidence="15">G11</strain>
    </source>
</reference>
<evidence type="ECO:0000256" key="6">
    <source>
        <dbReference type="ARBA" id="ARBA00022630"/>
    </source>
</evidence>
<dbReference type="CDD" id="cd04738">
    <property type="entry name" value="DHOD_2_like"/>
    <property type="match status" value="1"/>
</dbReference>
<feature type="compositionally biased region" description="Low complexity" evidence="13">
    <location>
        <begin position="536"/>
        <end position="551"/>
    </location>
</feature>
<keyword evidence="12" id="KW-0175">Coiled coil</keyword>
<evidence type="ECO:0000256" key="12">
    <source>
        <dbReference type="SAM" id="Coils"/>
    </source>
</evidence>
<dbReference type="PANTHER" id="PTHR48109">
    <property type="entry name" value="DIHYDROOROTATE DEHYDROGENASE (QUINONE), MITOCHONDRIAL-RELATED"/>
    <property type="match status" value="1"/>
</dbReference>
<dbReference type="InterPro" id="IPR005720">
    <property type="entry name" value="Dihydroorotate_DH_cat"/>
</dbReference>
<evidence type="ECO:0000256" key="9">
    <source>
        <dbReference type="ARBA" id="ARBA00023136"/>
    </source>
</evidence>
<dbReference type="GO" id="GO:0009220">
    <property type="term" value="P:pyrimidine ribonucleotide biosynthetic process"/>
    <property type="evidence" value="ECO:0007669"/>
    <property type="project" value="TreeGrafter"/>
</dbReference>
<dbReference type="Gene3D" id="3.20.20.70">
    <property type="entry name" value="Aldolase class I"/>
    <property type="match status" value="1"/>
</dbReference>
<keyword evidence="9" id="KW-0472">Membrane</keyword>
<evidence type="ECO:0000256" key="3">
    <source>
        <dbReference type="ARBA" id="ARBA00005359"/>
    </source>
</evidence>
<comment type="similarity">
    <text evidence="3 11">Belongs to the dihydroorotate dehydrogenase family. Type 2 subfamily.</text>
</comment>
<evidence type="ECO:0000256" key="13">
    <source>
        <dbReference type="SAM" id="MobiDB-lite"/>
    </source>
</evidence>
<protein>
    <recommendedName>
        <fullName evidence="5 11">Dihydroorotate dehydrogenase (quinone), mitochondrial</fullName>
        <shortName evidence="11">DHOdehase</shortName>
        <ecNumber evidence="4 11">1.3.5.2</ecNumber>
    </recommendedName>
</protein>
<dbReference type="InterPro" id="IPR013785">
    <property type="entry name" value="Aldolase_TIM"/>
</dbReference>
<keyword evidence="6 11" id="KW-0285">Flavoprotein</keyword>
<dbReference type="Proteomes" id="UP000886653">
    <property type="component" value="Unassembled WGS sequence"/>
</dbReference>
<dbReference type="AlphaFoldDB" id="A0A9P6NFW4"/>
<evidence type="ECO:0000256" key="11">
    <source>
        <dbReference type="RuleBase" id="RU361255"/>
    </source>
</evidence>
<dbReference type="InterPro" id="IPR001295">
    <property type="entry name" value="Dihydroorotate_DH_CS"/>
</dbReference>
<feature type="region of interest" description="Disordered" evidence="13">
    <location>
        <begin position="502"/>
        <end position="562"/>
    </location>
</feature>
<dbReference type="EC" id="1.3.5.2" evidence="4 11"/>
<evidence type="ECO:0000256" key="10">
    <source>
        <dbReference type="ARBA" id="ARBA00048639"/>
    </source>
</evidence>
<keyword evidence="8 11" id="KW-0560">Oxidoreductase</keyword>
<dbReference type="OrthoDB" id="14784at2759"/>
<dbReference type="PROSITE" id="PS00912">
    <property type="entry name" value="DHODEHASE_2"/>
    <property type="match status" value="1"/>
</dbReference>
<evidence type="ECO:0000256" key="8">
    <source>
        <dbReference type="ARBA" id="ARBA00023002"/>
    </source>
</evidence>
<comment type="cofactor">
    <cofactor evidence="11">
        <name>FMN</name>
        <dbReference type="ChEBI" id="CHEBI:58210"/>
    </cofactor>
    <text evidence="11">Binds 1 FMN per subunit.</text>
</comment>
<dbReference type="Pfam" id="PF01180">
    <property type="entry name" value="DHO_dh"/>
    <property type="match status" value="1"/>
</dbReference>
<gene>
    <name evidence="15" type="ORF">CROQUDRAFT_81302</name>
</gene>
<comment type="caution">
    <text evidence="15">The sequence shown here is derived from an EMBL/GenBank/DDBJ whole genome shotgun (WGS) entry which is preliminary data.</text>
</comment>
<evidence type="ECO:0000256" key="7">
    <source>
        <dbReference type="ARBA" id="ARBA00022643"/>
    </source>
</evidence>
<dbReference type="SUPFAM" id="SSF51395">
    <property type="entry name" value="FMN-linked oxidoreductases"/>
    <property type="match status" value="1"/>
</dbReference>
<evidence type="ECO:0000256" key="1">
    <source>
        <dbReference type="ARBA" id="ARBA00004370"/>
    </source>
</evidence>